<sequence length="97" mass="10572">MPSAWISPPSTCIHQMTELLTITHQNPISLAKCKAWRQAKASTAKESEMALLNRVQAPRTNPSISRTTTPVAETWEAALKGNKAELEASTHPTMGFA</sequence>
<gene>
    <name evidence="1" type="ORF">GOBAR_AA20094</name>
</gene>
<dbReference type="AlphaFoldDB" id="A0A2P5XB73"/>
<dbReference type="Proteomes" id="UP000239757">
    <property type="component" value="Unassembled WGS sequence"/>
</dbReference>
<reference evidence="1 2" key="1">
    <citation type="submission" date="2015-01" db="EMBL/GenBank/DDBJ databases">
        <title>Genome of allotetraploid Gossypium barbadense reveals genomic plasticity and fiber elongation in cotton evolution.</title>
        <authorList>
            <person name="Chen X."/>
            <person name="Liu X."/>
            <person name="Zhao B."/>
            <person name="Zheng H."/>
            <person name="Hu Y."/>
            <person name="Lu G."/>
            <person name="Yang C."/>
            <person name="Chen J."/>
            <person name="Shan C."/>
            <person name="Zhang L."/>
            <person name="Zhou Y."/>
            <person name="Wang L."/>
            <person name="Guo W."/>
            <person name="Bai Y."/>
            <person name="Ruan J."/>
            <person name="Shangguan X."/>
            <person name="Mao Y."/>
            <person name="Jiang J."/>
            <person name="Zhu Y."/>
            <person name="Lei J."/>
            <person name="Kang H."/>
            <person name="Chen S."/>
            <person name="He X."/>
            <person name="Wang R."/>
            <person name="Wang Y."/>
            <person name="Chen J."/>
            <person name="Wang L."/>
            <person name="Yu S."/>
            <person name="Wang B."/>
            <person name="Wei J."/>
            <person name="Song S."/>
            <person name="Lu X."/>
            <person name="Gao Z."/>
            <person name="Gu W."/>
            <person name="Deng X."/>
            <person name="Ma D."/>
            <person name="Wang S."/>
            <person name="Liang W."/>
            <person name="Fang L."/>
            <person name="Cai C."/>
            <person name="Zhu X."/>
            <person name="Zhou B."/>
            <person name="Zhang Y."/>
            <person name="Chen Z."/>
            <person name="Xu S."/>
            <person name="Zhu R."/>
            <person name="Wang S."/>
            <person name="Zhang T."/>
            <person name="Zhao G."/>
        </authorList>
    </citation>
    <scope>NUCLEOTIDE SEQUENCE [LARGE SCALE GENOMIC DNA]</scope>
    <source>
        <strain evidence="2">cv. Xinhai21</strain>
        <tissue evidence="1">Leaf</tissue>
    </source>
</reference>
<accession>A0A2P5XB73</accession>
<evidence type="ECO:0000313" key="2">
    <source>
        <dbReference type="Proteomes" id="UP000239757"/>
    </source>
</evidence>
<name>A0A2P5XB73_GOSBA</name>
<evidence type="ECO:0000313" key="1">
    <source>
        <dbReference type="EMBL" id="PPS00577.1"/>
    </source>
</evidence>
<dbReference type="EMBL" id="KZ665276">
    <property type="protein sequence ID" value="PPS00577.1"/>
    <property type="molecule type" value="Genomic_DNA"/>
</dbReference>
<organism evidence="1 2">
    <name type="scientific">Gossypium barbadense</name>
    <name type="common">Sea Island cotton</name>
    <name type="synonym">Hibiscus barbadensis</name>
    <dbReference type="NCBI Taxonomy" id="3634"/>
    <lineage>
        <taxon>Eukaryota</taxon>
        <taxon>Viridiplantae</taxon>
        <taxon>Streptophyta</taxon>
        <taxon>Embryophyta</taxon>
        <taxon>Tracheophyta</taxon>
        <taxon>Spermatophyta</taxon>
        <taxon>Magnoliopsida</taxon>
        <taxon>eudicotyledons</taxon>
        <taxon>Gunneridae</taxon>
        <taxon>Pentapetalae</taxon>
        <taxon>rosids</taxon>
        <taxon>malvids</taxon>
        <taxon>Malvales</taxon>
        <taxon>Malvaceae</taxon>
        <taxon>Malvoideae</taxon>
        <taxon>Gossypium</taxon>
    </lineage>
</organism>
<proteinExistence type="predicted"/>
<protein>
    <submittedName>
        <fullName evidence="1">Uncharacterized protein</fullName>
    </submittedName>
</protein>